<name>A0A286Y496_CAVPO</name>
<reference evidence="5" key="2">
    <citation type="submission" date="2025-08" db="UniProtKB">
        <authorList>
            <consortium name="Ensembl"/>
        </authorList>
    </citation>
    <scope>IDENTIFICATION</scope>
    <source>
        <strain evidence="5">2N</strain>
    </source>
</reference>
<dbReference type="SUPFAM" id="SSF52540">
    <property type="entry name" value="P-loop containing nucleoside triphosphate hydrolases"/>
    <property type="match status" value="1"/>
</dbReference>
<dbReference type="InterPro" id="IPR006703">
    <property type="entry name" value="G_AIG1"/>
</dbReference>
<dbReference type="Bgee" id="ENSCPOG00000040378">
    <property type="expression patterns" value="Expressed in heart and 11 other cell types or tissues"/>
</dbReference>
<keyword evidence="2" id="KW-0547">Nucleotide-binding</keyword>
<dbReference type="KEGG" id="cpoc:101789265"/>
<dbReference type="GeneTree" id="ENSGT00940000162548"/>
<dbReference type="InterPro" id="IPR045058">
    <property type="entry name" value="GIMA/IAN/Toc"/>
</dbReference>
<dbReference type="GeneID" id="101789265"/>
<evidence type="ECO:0000259" key="4">
    <source>
        <dbReference type="PROSITE" id="PS51720"/>
    </source>
</evidence>
<dbReference type="Gene3D" id="3.40.50.300">
    <property type="entry name" value="P-loop containing nucleotide triphosphate hydrolases"/>
    <property type="match status" value="1"/>
</dbReference>
<dbReference type="CDD" id="cd01852">
    <property type="entry name" value="AIG1"/>
    <property type="match status" value="1"/>
</dbReference>
<dbReference type="PROSITE" id="PS51720">
    <property type="entry name" value="G_AIG1"/>
    <property type="match status" value="1"/>
</dbReference>
<evidence type="ECO:0000256" key="1">
    <source>
        <dbReference type="ARBA" id="ARBA00008535"/>
    </source>
</evidence>
<proteinExistence type="inferred from homology"/>
<dbReference type="EMBL" id="AAKN02032923">
    <property type="status" value="NOT_ANNOTATED_CDS"/>
    <property type="molecule type" value="Genomic_DNA"/>
</dbReference>
<protein>
    <submittedName>
        <fullName evidence="5">GTPase, IMAP family member 6</fullName>
    </submittedName>
</protein>
<dbReference type="FunFam" id="3.40.50.300:FF:000366">
    <property type="entry name" value="GTPase, IMAP family member 2"/>
    <property type="match status" value="1"/>
</dbReference>
<keyword evidence="6" id="KW-1185">Reference proteome</keyword>
<dbReference type="Proteomes" id="UP000005447">
    <property type="component" value="Unassembled WGS sequence"/>
</dbReference>
<evidence type="ECO:0000313" key="5">
    <source>
        <dbReference type="Ensembl" id="ENSCPOP00000032656.1"/>
    </source>
</evidence>
<dbReference type="eggNOG" id="ENOG502R7PE">
    <property type="taxonomic scope" value="Eukaryota"/>
</dbReference>
<comment type="similarity">
    <text evidence="1">Belongs to the TRAFAC class TrmE-Era-EngA-EngB-Septin-like GTPase superfamily. AIG1/Toc34/Toc159-like paraseptin GTPase family. IAN subfamily.</text>
</comment>
<dbReference type="OMA" id="WENEGCC"/>
<evidence type="ECO:0000256" key="3">
    <source>
        <dbReference type="ARBA" id="ARBA00023134"/>
    </source>
</evidence>
<dbReference type="PANTHER" id="PTHR10903:SF144">
    <property type="entry name" value="GTPASE IMAP FAMILY MEMBER 6"/>
    <property type="match status" value="1"/>
</dbReference>
<evidence type="ECO:0000256" key="2">
    <source>
        <dbReference type="ARBA" id="ARBA00022741"/>
    </source>
</evidence>
<dbReference type="AlphaFoldDB" id="A0A286Y496"/>
<dbReference type="GO" id="GO:0005829">
    <property type="term" value="C:cytosol"/>
    <property type="evidence" value="ECO:0007669"/>
    <property type="project" value="Ensembl"/>
</dbReference>
<dbReference type="CTD" id="474344"/>
<feature type="domain" description="AIG1-type G" evidence="4">
    <location>
        <begin position="89"/>
        <end position="290"/>
    </location>
</feature>
<dbReference type="PANTHER" id="PTHR10903">
    <property type="entry name" value="GTPASE, IMAP FAMILY MEMBER-RELATED"/>
    <property type="match status" value="1"/>
</dbReference>
<dbReference type="FunCoup" id="A0A286Y496">
    <property type="interactions" value="74"/>
</dbReference>
<sequence>MISYILKAFFRLFCSHSQADFCVVAPKEEIWNWQDSIAQRDGKHGHSSSLLACQMVEEYVLISEIFPSLPLQNATEELSGGLTEKKLIPRSLKLILVGKTGSGKSATGNTILGREVFESKLSAKPVTLAFQRERREWSGRELEVIDTPDILSSRMQPEVVEASCQSLVSSPGPYAVLLVTQVGRFTEQDQQVVRCLEKIFGRGVLAHTILVFTRKEDLAGESLDKYVRETSNQSLAQLDELCERRHCGFNNKAKGVEKEAQVQDLMNQIERIQWENEGCDSNRAYHYSQQQVLCQEAWETQMT</sequence>
<gene>
    <name evidence="5" type="primary">GIMAP6</name>
</gene>
<dbReference type="GO" id="GO:0005525">
    <property type="term" value="F:GTP binding"/>
    <property type="evidence" value="ECO:0007669"/>
    <property type="project" value="UniProtKB-KW"/>
</dbReference>
<dbReference type="STRING" id="10141.ENSCPOP00000032656"/>
<dbReference type="VEuPathDB" id="HostDB:ENSCPOG00000040378"/>
<dbReference type="Ensembl" id="ENSCPOT00000036496.1">
    <property type="protein sequence ID" value="ENSCPOP00000032656.1"/>
    <property type="gene ID" value="ENSCPOG00000040378.1"/>
</dbReference>
<keyword evidence="3" id="KW-0342">GTP-binding</keyword>
<reference evidence="6" key="1">
    <citation type="journal article" date="2011" name="Nature">
        <title>A high-resolution map of human evolutionary constraint using 29 mammals.</title>
        <authorList>
            <person name="Lindblad-Toh K."/>
            <person name="Garber M."/>
            <person name="Zuk O."/>
            <person name="Lin M.F."/>
            <person name="Parker B.J."/>
            <person name="Washietl S."/>
            <person name="Kheradpour P."/>
            <person name="Ernst J."/>
            <person name="Jordan G."/>
            <person name="Mauceli E."/>
            <person name="Ward L.D."/>
            <person name="Lowe C.B."/>
            <person name="Holloway A.K."/>
            <person name="Clamp M."/>
            <person name="Gnerre S."/>
            <person name="Alfoldi J."/>
            <person name="Beal K."/>
            <person name="Chang J."/>
            <person name="Clawson H."/>
            <person name="Cuff J."/>
            <person name="Di Palma F."/>
            <person name="Fitzgerald S."/>
            <person name="Flicek P."/>
            <person name="Guttman M."/>
            <person name="Hubisz M.J."/>
            <person name="Jaffe D.B."/>
            <person name="Jungreis I."/>
            <person name="Kent W.J."/>
            <person name="Kostka D."/>
            <person name="Lara M."/>
            <person name="Martins A.L."/>
            <person name="Massingham T."/>
            <person name="Moltke I."/>
            <person name="Raney B.J."/>
            <person name="Rasmussen M.D."/>
            <person name="Robinson J."/>
            <person name="Stark A."/>
            <person name="Vilella A.J."/>
            <person name="Wen J."/>
            <person name="Xie X."/>
            <person name="Zody M.C."/>
            <person name="Baldwin J."/>
            <person name="Bloom T."/>
            <person name="Chin C.W."/>
            <person name="Heiman D."/>
            <person name="Nicol R."/>
            <person name="Nusbaum C."/>
            <person name="Young S."/>
            <person name="Wilkinson J."/>
            <person name="Worley K.C."/>
            <person name="Kovar C.L."/>
            <person name="Muzny D.M."/>
            <person name="Gibbs R.A."/>
            <person name="Cree A."/>
            <person name="Dihn H.H."/>
            <person name="Fowler G."/>
            <person name="Jhangiani S."/>
            <person name="Joshi V."/>
            <person name="Lee S."/>
            <person name="Lewis L.R."/>
            <person name="Nazareth L.V."/>
            <person name="Okwuonu G."/>
            <person name="Santibanez J."/>
            <person name="Warren W.C."/>
            <person name="Mardis E.R."/>
            <person name="Weinstock G.M."/>
            <person name="Wilson R.K."/>
            <person name="Delehaunty K."/>
            <person name="Dooling D."/>
            <person name="Fronik C."/>
            <person name="Fulton L."/>
            <person name="Fulton B."/>
            <person name="Graves T."/>
            <person name="Minx P."/>
            <person name="Sodergren E."/>
            <person name="Birney E."/>
            <person name="Margulies E.H."/>
            <person name="Herrero J."/>
            <person name="Green E.D."/>
            <person name="Haussler D."/>
            <person name="Siepel A."/>
            <person name="Goldman N."/>
            <person name="Pollard K.S."/>
            <person name="Pedersen J.S."/>
            <person name="Lander E.S."/>
            <person name="Kellis M."/>
        </authorList>
    </citation>
    <scope>NUCLEOTIDE SEQUENCE [LARGE SCALE GENOMIC DNA]</scope>
    <source>
        <strain evidence="6">2N</strain>
    </source>
</reference>
<dbReference type="OrthoDB" id="8954335at2759"/>
<accession>A0A286Y496</accession>
<reference evidence="5" key="3">
    <citation type="submission" date="2025-09" db="UniProtKB">
        <authorList>
            <consortium name="Ensembl"/>
        </authorList>
    </citation>
    <scope>IDENTIFICATION</scope>
    <source>
        <strain evidence="5">2N</strain>
    </source>
</reference>
<dbReference type="Pfam" id="PF04548">
    <property type="entry name" value="AIG1"/>
    <property type="match status" value="1"/>
</dbReference>
<dbReference type="InterPro" id="IPR027417">
    <property type="entry name" value="P-loop_NTPase"/>
</dbReference>
<dbReference type="InParanoid" id="A0A286Y496"/>
<evidence type="ECO:0000313" key="6">
    <source>
        <dbReference type="Proteomes" id="UP000005447"/>
    </source>
</evidence>
<organism evidence="5 6">
    <name type="scientific">Cavia porcellus</name>
    <name type="common">Guinea pig</name>
    <dbReference type="NCBI Taxonomy" id="10141"/>
    <lineage>
        <taxon>Eukaryota</taxon>
        <taxon>Metazoa</taxon>
        <taxon>Chordata</taxon>
        <taxon>Craniata</taxon>
        <taxon>Vertebrata</taxon>
        <taxon>Euteleostomi</taxon>
        <taxon>Mammalia</taxon>
        <taxon>Eutheria</taxon>
        <taxon>Euarchontoglires</taxon>
        <taxon>Glires</taxon>
        <taxon>Rodentia</taxon>
        <taxon>Hystricomorpha</taxon>
        <taxon>Caviidae</taxon>
        <taxon>Cavia</taxon>
    </lineage>
</organism>